<evidence type="ECO:0000313" key="3">
    <source>
        <dbReference type="Proteomes" id="UP001286456"/>
    </source>
</evidence>
<dbReference type="InterPro" id="IPR029063">
    <property type="entry name" value="SAM-dependent_MTases_sf"/>
</dbReference>
<keyword evidence="2" id="KW-0808">Transferase</keyword>
<name>A0AAE0IFC1_9PEZI</name>
<dbReference type="SUPFAM" id="SSF53335">
    <property type="entry name" value="S-adenosyl-L-methionine-dependent methyltransferases"/>
    <property type="match status" value="1"/>
</dbReference>
<gene>
    <name evidence="2" type="ORF">B0T19DRAFT_402342</name>
</gene>
<dbReference type="InterPro" id="IPR013216">
    <property type="entry name" value="Methyltransf_11"/>
</dbReference>
<dbReference type="EMBL" id="JAUEPO010000004">
    <property type="protein sequence ID" value="KAK3324085.1"/>
    <property type="molecule type" value="Genomic_DNA"/>
</dbReference>
<proteinExistence type="predicted"/>
<keyword evidence="3" id="KW-1185">Reference proteome</keyword>
<dbReference type="GO" id="GO:0008757">
    <property type="term" value="F:S-adenosylmethionine-dependent methyltransferase activity"/>
    <property type="evidence" value="ECO:0007669"/>
    <property type="project" value="InterPro"/>
</dbReference>
<reference evidence="2" key="1">
    <citation type="journal article" date="2023" name="Mol. Phylogenet. Evol.">
        <title>Genome-scale phylogeny and comparative genomics of the fungal order Sordariales.</title>
        <authorList>
            <person name="Hensen N."/>
            <person name="Bonometti L."/>
            <person name="Westerberg I."/>
            <person name="Brannstrom I.O."/>
            <person name="Guillou S."/>
            <person name="Cros-Aarteil S."/>
            <person name="Calhoun S."/>
            <person name="Haridas S."/>
            <person name="Kuo A."/>
            <person name="Mondo S."/>
            <person name="Pangilinan J."/>
            <person name="Riley R."/>
            <person name="LaButti K."/>
            <person name="Andreopoulos B."/>
            <person name="Lipzen A."/>
            <person name="Chen C."/>
            <person name="Yan M."/>
            <person name="Daum C."/>
            <person name="Ng V."/>
            <person name="Clum A."/>
            <person name="Steindorff A."/>
            <person name="Ohm R.A."/>
            <person name="Martin F."/>
            <person name="Silar P."/>
            <person name="Natvig D.O."/>
            <person name="Lalanne C."/>
            <person name="Gautier V."/>
            <person name="Ament-Velasquez S.L."/>
            <person name="Kruys A."/>
            <person name="Hutchinson M.I."/>
            <person name="Powell A.J."/>
            <person name="Barry K."/>
            <person name="Miller A.N."/>
            <person name="Grigoriev I.V."/>
            <person name="Debuchy R."/>
            <person name="Gladieux P."/>
            <person name="Hiltunen Thoren M."/>
            <person name="Johannesson H."/>
        </authorList>
    </citation>
    <scope>NUCLEOTIDE SEQUENCE</scope>
    <source>
        <strain evidence="2">SMH4131-1</strain>
    </source>
</reference>
<evidence type="ECO:0000259" key="1">
    <source>
        <dbReference type="Pfam" id="PF08241"/>
    </source>
</evidence>
<dbReference type="GO" id="GO:0032259">
    <property type="term" value="P:methylation"/>
    <property type="evidence" value="ECO:0007669"/>
    <property type="project" value="UniProtKB-KW"/>
</dbReference>
<keyword evidence="2" id="KW-0489">Methyltransferase</keyword>
<comment type="caution">
    <text evidence="2">The sequence shown here is derived from an EMBL/GenBank/DDBJ whole genome shotgun (WGS) entry which is preliminary data.</text>
</comment>
<evidence type="ECO:0000313" key="2">
    <source>
        <dbReference type="EMBL" id="KAK3324085.1"/>
    </source>
</evidence>
<dbReference type="Proteomes" id="UP001286456">
    <property type="component" value="Unassembled WGS sequence"/>
</dbReference>
<dbReference type="CDD" id="cd02440">
    <property type="entry name" value="AdoMet_MTases"/>
    <property type="match status" value="1"/>
</dbReference>
<dbReference type="AlphaFoldDB" id="A0AAE0IFC1"/>
<reference evidence="2" key="2">
    <citation type="submission" date="2023-06" db="EMBL/GenBank/DDBJ databases">
        <authorList>
            <consortium name="Lawrence Berkeley National Laboratory"/>
            <person name="Haridas S."/>
            <person name="Hensen N."/>
            <person name="Bonometti L."/>
            <person name="Westerberg I."/>
            <person name="Brannstrom I.O."/>
            <person name="Guillou S."/>
            <person name="Cros-Aarteil S."/>
            <person name="Calhoun S."/>
            <person name="Kuo A."/>
            <person name="Mondo S."/>
            <person name="Pangilinan J."/>
            <person name="Riley R."/>
            <person name="Labutti K."/>
            <person name="Andreopoulos B."/>
            <person name="Lipzen A."/>
            <person name="Chen C."/>
            <person name="Yanf M."/>
            <person name="Daum C."/>
            <person name="Ng V."/>
            <person name="Clum A."/>
            <person name="Steindorff A."/>
            <person name="Ohm R."/>
            <person name="Martin F."/>
            <person name="Silar P."/>
            <person name="Natvig D."/>
            <person name="Lalanne C."/>
            <person name="Gautier V."/>
            <person name="Ament-Velasquez S.L."/>
            <person name="Kruys A."/>
            <person name="Hutchinson M.I."/>
            <person name="Powell A.J."/>
            <person name="Barry K."/>
            <person name="Miller A.N."/>
            <person name="Grigoriev I.V."/>
            <person name="Debuchy R."/>
            <person name="Gladieux P."/>
            <person name="Thoren M.H."/>
            <person name="Johannesson H."/>
        </authorList>
    </citation>
    <scope>NUCLEOTIDE SEQUENCE</scope>
    <source>
        <strain evidence="2">SMH4131-1</strain>
    </source>
</reference>
<accession>A0AAE0IFC1</accession>
<feature type="domain" description="Methyltransferase type 11" evidence="1">
    <location>
        <begin position="60"/>
        <end position="160"/>
    </location>
</feature>
<sequence length="298" mass="32957">MSVTAKAAEGLHKLFAISIGDPMKVMLLDNARRVCAPLATRMLSQIGLDNESATPFKLFDNACGPGVVASELQSLIRPEVLQKSSILCGDFSEQLVGLAKERIVGEGWVNTEARQIDAQNTGLPSGEFTHVTANIGFHVIPDSESALDESIRILQPGGILGFTTWHRPAGWAPVVQKAFESFPFEAPFAANLVQTTPWGDWADVNWVRKTLENKGLEEVKVDIFAFLSRVDSPEHFMASTGLMIDWVMQASWSDELRKEHGRDEVHRMVQEFVEKKYEGRGWDQIGIAVIASGRVPRL</sequence>
<dbReference type="Gene3D" id="3.40.50.150">
    <property type="entry name" value="Vaccinia Virus protein VP39"/>
    <property type="match status" value="1"/>
</dbReference>
<dbReference type="Pfam" id="PF08241">
    <property type="entry name" value="Methyltransf_11"/>
    <property type="match status" value="1"/>
</dbReference>
<protein>
    <submittedName>
        <fullName evidence="2">S-adenosyl-L-methionine-dependent methyltransferase</fullName>
    </submittedName>
</protein>
<organism evidence="2 3">
    <name type="scientific">Cercophora scortea</name>
    <dbReference type="NCBI Taxonomy" id="314031"/>
    <lineage>
        <taxon>Eukaryota</taxon>
        <taxon>Fungi</taxon>
        <taxon>Dikarya</taxon>
        <taxon>Ascomycota</taxon>
        <taxon>Pezizomycotina</taxon>
        <taxon>Sordariomycetes</taxon>
        <taxon>Sordariomycetidae</taxon>
        <taxon>Sordariales</taxon>
        <taxon>Lasiosphaeriaceae</taxon>
        <taxon>Cercophora</taxon>
    </lineage>
</organism>